<dbReference type="AlphaFoldDB" id="A0A5E4MFE3"/>
<organism evidence="2 3">
    <name type="scientific">Cinara cedri</name>
    <dbReference type="NCBI Taxonomy" id="506608"/>
    <lineage>
        <taxon>Eukaryota</taxon>
        <taxon>Metazoa</taxon>
        <taxon>Ecdysozoa</taxon>
        <taxon>Arthropoda</taxon>
        <taxon>Hexapoda</taxon>
        <taxon>Insecta</taxon>
        <taxon>Pterygota</taxon>
        <taxon>Neoptera</taxon>
        <taxon>Paraneoptera</taxon>
        <taxon>Hemiptera</taxon>
        <taxon>Sternorrhyncha</taxon>
        <taxon>Aphidomorpha</taxon>
        <taxon>Aphidoidea</taxon>
        <taxon>Aphididae</taxon>
        <taxon>Lachninae</taxon>
        <taxon>Cinara</taxon>
    </lineage>
</organism>
<feature type="region of interest" description="Disordered" evidence="1">
    <location>
        <begin position="1"/>
        <end position="37"/>
    </location>
</feature>
<dbReference type="EMBL" id="CABPRJ010000487">
    <property type="protein sequence ID" value="VVC29056.1"/>
    <property type="molecule type" value="Genomic_DNA"/>
</dbReference>
<evidence type="ECO:0000256" key="1">
    <source>
        <dbReference type="SAM" id="MobiDB-lite"/>
    </source>
</evidence>
<sequence length="79" mass="8979">MRNKKPGYFGHAKMRQESEANKNCDENNGGEKSWREGPKKRWLDAIENDMSTAYACEADLRDQVKRKFGTSVADPKSLG</sequence>
<keyword evidence="3" id="KW-1185">Reference proteome</keyword>
<protein>
    <submittedName>
        <fullName evidence="2">Uncharacterized protein</fullName>
    </submittedName>
</protein>
<accession>A0A5E4MFE3</accession>
<gene>
    <name evidence="2" type="ORF">CINCED_3A008306</name>
</gene>
<name>A0A5E4MFE3_9HEMI</name>
<evidence type="ECO:0000313" key="3">
    <source>
        <dbReference type="Proteomes" id="UP000325440"/>
    </source>
</evidence>
<feature type="compositionally biased region" description="Basic and acidic residues" evidence="1">
    <location>
        <begin position="14"/>
        <end position="25"/>
    </location>
</feature>
<dbReference type="Proteomes" id="UP000325440">
    <property type="component" value="Unassembled WGS sequence"/>
</dbReference>
<evidence type="ECO:0000313" key="2">
    <source>
        <dbReference type="EMBL" id="VVC29056.1"/>
    </source>
</evidence>
<reference evidence="2 3" key="1">
    <citation type="submission" date="2019-08" db="EMBL/GenBank/DDBJ databases">
        <authorList>
            <person name="Alioto T."/>
            <person name="Alioto T."/>
            <person name="Gomez Garrido J."/>
        </authorList>
    </citation>
    <scope>NUCLEOTIDE SEQUENCE [LARGE SCALE GENOMIC DNA]</scope>
</reference>
<proteinExistence type="predicted"/>